<proteinExistence type="predicted"/>
<evidence type="ECO:0000313" key="3">
    <source>
        <dbReference type="Proteomes" id="UP001597058"/>
    </source>
</evidence>
<dbReference type="SMART" id="SM00347">
    <property type="entry name" value="HTH_MARR"/>
    <property type="match status" value="1"/>
</dbReference>
<dbReference type="InterPro" id="IPR036388">
    <property type="entry name" value="WH-like_DNA-bd_sf"/>
</dbReference>
<dbReference type="SUPFAM" id="SSF46785">
    <property type="entry name" value="Winged helix' DNA-binding domain"/>
    <property type="match status" value="1"/>
</dbReference>
<protein>
    <submittedName>
        <fullName evidence="2">MarR family winged helix-turn-helix transcriptional regulator</fullName>
    </submittedName>
</protein>
<dbReference type="Proteomes" id="UP001597058">
    <property type="component" value="Unassembled WGS sequence"/>
</dbReference>
<feature type="domain" description="HTH marR-type" evidence="1">
    <location>
        <begin position="15"/>
        <end position="145"/>
    </location>
</feature>
<dbReference type="EMBL" id="JBHTMM010000143">
    <property type="protein sequence ID" value="MFD1312870.1"/>
    <property type="molecule type" value="Genomic_DNA"/>
</dbReference>
<dbReference type="InterPro" id="IPR000835">
    <property type="entry name" value="HTH_MarR-typ"/>
</dbReference>
<accession>A0ABW3XU55</accession>
<gene>
    <name evidence="2" type="ORF">ACFQ5X_44835</name>
</gene>
<evidence type="ECO:0000313" key="2">
    <source>
        <dbReference type="EMBL" id="MFD1312870.1"/>
    </source>
</evidence>
<dbReference type="PANTHER" id="PTHR33164">
    <property type="entry name" value="TRANSCRIPTIONAL REGULATOR, MARR FAMILY"/>
    <property type="match status" value="1"/>
</dbReference>
<comment type="caution">
    <text evidence="2">The sequence shown here is derived from an EMBL/GenBank/DDBJ whole genome shotgun (WGS) entry which is preliminary data.</text>
</comment>
<keyword evidence="3" id="KW-1185">Reference proteome</keyword>
<dbReference type="RefSeq" id="WP_381242388.1">
    <property type="nucleotide sequence ID" value="NZ_JBHSKH010000118.1"/>
</dbReference>
<name>A0ABW3XU55_9ACTN</name>
<sequence>MDSGDREVINKLPQPVEFGLTLKRAMHLFTVRTDEALKPIDLNLGLWSVLREMHRMPGASASELARASFHAPQTLGSLLHRLESLGLVTRTTGRGRIIENHLTEAGQEVLKQANVTVEDIIGEALSVFTEADRETFERLATSLVAALAPP</sequence>
<dbReference type="PANTHER" id="PTHR33164:SF103">
    <property type="entry name" value="REGULATORY PROTEIN MARR"/>
    <property type="match status" value="1"/>
</dbReference>
<dbReference type="InterPro" id="IPR036390">
    <property type="entry name" value="WH_DNA-bd_sf"/>
</dbReference>
<dbReference type="Pfam" id="PF12802">
    <property type="entry name" value="MarR_2"/>
    <property type="match status" value="1"/>
</dbReference>
<dbReference type="PROSITE" id="PS50995">
    <property type="entry name" value="HTH_MARR_2"/>
    <property type="match status" value="1"/>
</dbReference>
<reference evidence="3" key="1">
    <citation type="journal article" date="2019" name="Int. J. Syst. Evol. Microbiol.">
        <title>The Global Catalogue of Microorganisms (GCM) 10K type strain sequencing project: providing services to taxonomists for standard genome sequencing and annotation.</title>
        <authorList>
            <consortium name="The Broad Institute Genomics Platform"/>
            <consortium name="The Broad Institute Genome Sequencing Center for Infectious Disease"/>
            <person name="Wu L."/>
            <person name="Ma J."/>
        </authorList>
    </citation>
    <scope>NUCLEOTIDE SEQUENCE [LARGE SCALE GENOMIC DNA]</scope>
    <source>
        <strain evidence="3">CGMCC 4.7020</strain>
    </source>
</reference>
<organism evidence="2 3">
    <name type="scientific">Streptomyces kaempferi</name>
    <dbReference type="NCBI Taxonomy" id="333725"/>
    <lineage>
        <taxon>Bacteria</taxon>
        <taxon>Bacillati</taxon>
        <taxon>Actinomycetota</taxon>
        <taxon>Actinomycetes</taxon>
        <taxon>Kitasatosporales</taxon>
        <taxon>Streptomycetaceae</taxon>
        <taxon>Streptomyces</taxon>
    </lineage>
</organism>
<dbReference type="Gene3D" id="1.10.10.10">
    <property type="entry name" value="Winged helix-like DNA-binding domain superfamily/Winged helix DNA-binding domain"/>
    <property type="match status" value="1"/>
</dbReference>
<dbReference type="InterPro" id="IPR039422">
    <property type="entry name" value="MarR/SlyA-like"/>
</dbReference>
<evidence type="ECO:0000259" key="1">
    <source>
        <dbReference type="PROSITE" id="PS50995"/>
    </source>
</evidence>